<dbReference type="STRING" id="34691.A0A182XPL0"/>
<organism evidence="1 2">
    <name type="scientific">Anopheles quadriannulatus</name>
    <name type="common">Mosquito</name>
    <dbReference type="NCBI Taxonomy" id="34691"/>
    <lineage>
        <taxon>Eukaryota</taxon>
        <taxon>Metazoa</taxon>
        <taxon>Ecdysozoa</taxon>
        <taxon>Arthropoda</taxon>
        <taxon>Hexapoda</taxon>
        <taxon>Insecta</taxon>
        <taxon>Pterygota</taxon>
        <taxon>Neoptera</taxon>
        <taxon>Endopterygota</taxon>
        <taxon>Diptera</taxon>
        <taxon>Nematocera</taxon>
        <taxon>Culicoidea</taxon>
        <taxon>Culicidae</taxon>
        <taxon>Anophelinae</taxon>
        <taxon>Anopheles</taxon>
    </lineage>
</organism>
<evidence type="ECO:0000313" key="2">
    <source>
        <dbReference type="Proteomes" id="UP000076407"/>
    </source>
</evidence>
<keyword evidence="2" id="KW-1185">Reference proteome</keyword>
<protein>
    <submittedName>
        <fullName evidence="1">Uncharacterized protein</fullName>
    </submittedName>
</protein>
<name>A0A182XPL0_ANOQN</name>
<evidence type="ECO:0000313" key="1">
    <source>
        <dbReference type="EnsemblMetazoa" id="AQUA011812-PA"/>
    </source>
</evidence>
<dbReference type="EnsemblMetazoa" id="AQUA011812-RA">
    <property type="protein sequence ID" value="AQUA011812-PA"/>
    <property type="gene ID" value="AQUA011812"/>
</dbReference>
<dbReference type="VEuPathDB" id="VectorBase:AQUA011812"/>
<accession>A0A182XPL0</accession>
<sequence length="103" mass="12120">MKDGVCSKLFTNEMRQAEDGYPEYRRLNHGRKVVVKGVELDNRYMVRYNPWLCHQYNCHINVEICASVASIKYFNKYLFKGVNHVAFSTDTQSCDEIQQYQNA</sequence>
<dbReference type="PANTHER" id="PTHR10492:SF57">
    <property type="entry name" value="ATP-DEPENDENT DNA HELICASE"/>
    <property type="match status" value="1"/>
</dbReference>
<reference evidence="1" key="1">
    <citation type="submission" date="2020-05" db="UniProtKB">
        <authorList>
            <consortium name="EnsemblMetazoa"/>
        </authorList>
    </citation>
    <scope>IDENTIFICATION</scope>
    <source>
        <strain evidence="1">SANGQUA</strain>
    </source>
</reference>
<dbReference type="PANTHER" id="PTHR10492">
    <property type="match status" value="1"/>
</dbReference>
<proteinExistence type="predicted"/>
<dbReference type="Proteomes" id="UP000076407">
    <property type="component" value="Unassembled WGS sequence"/>
</dbReference>
<dbReference type="AlphaFoldDB" id="A0A182XPL0"/>